<dbReference type="Proteomes" id="UP001180020">
    <property type="component" value="Unassembled WGS sequence"/>
</dbReference>
<comment type="caution">
    <text evidence="1">The sequence shown here is derived from an EMBL/GenBank/DDBJ whole genome shotgun (WGS) entry which is preliminary data.</text>
</comment>
<dbReference type="AlphaFoldDB" id="A0AAV9EQL4"/>
<evidence type="ECO:0000313" key="2">
    <source>
        <dbReference type="Proteomes" id="UP001180020"/>
    </source>
</evidence>
<name>A0AAV9EQL4_ACOCL</name>
<accession>A0AAV9EQL4</accession>
<proteinExistence type="predicted"/>
<gene>
    <name evidence="1" type="ORF">QJS10_CPA06g00886</name>
</gene>
<keyword evidence="2" id="KW-1185">Reference proteome</keyword>
<reference evidence="1" key="2">
    <citation type="submission" date="2023-06" db="EMBL/GenBank/DDBJ databases">
        <authorList>
            <person name="Ma L."/>
            <person name="Liu K.-W."/>
            <person name="Li Z."/>
            <person name="Hsiao Y.-Y."/>
            <person name="Qi Y."/>
            <person name="Fu T."/>
            <person name="Tang G."/>
            <person name="Zhang D."/>
            <person name="Sun W.-H."/>
            <person name="Liu D.-K."/>
            <person name="Li Y."/>
            <person name="Chen G.-Z."/>
            <person name="Liu X.-D."/>
            <person name="Liao X.-Y."/>
            <person name="Jiang Y.-T."/>
            <person name="Yu X."/>
            <person name="Hao Y."/>
            <person name="Huang J."/>
            <person name="Zhao X.-W."/>
            <person name="Ke S."/>
            <person name="Chen Y.-Y."/>
            <person name="Wu W.-L."/>
            <person name="Hsu J.-L."/>
            <person name="Lin Y.-F."/>
            <person name="Huang M.-D."/>
            <person name="Li C.-Y."/>
            <person name="Huang L."/>
            <person name="Wang Z.-W."/>
            <person name="Zhao X."/>
            <person name="Zhong W.-Y."/>
            <person name="Peng D.-H."/>
            <person name="Ahmad S."/>
            <person name="Lan S."/>
            <person name="Zhang J.-S."/>
            <person name="Tsai W.-C."/>
            <person name="Van De Peer Y."/>
            <person name="Liu Z.-J."/>
        </authorList>
    </citation>
    <scope>NUCLEOTIDE SEQUENCE</scope>
    <source>
        <strain evidence="1">CP</strain>
        <tissue evidence="1">Leaves</tissue>
    </source>
</reference>
<dbReference type="EMBL" id="JAUJYO010000006">
    <property type="protein sequence ID" value="KAK1315164.1"/>
    <property type="molecule type" value="Genomic_DNA"/>
</dbReference>
<reference evidence="1" key="1">
    <citation type="journal article" date="2023" name="Nat. Commun.">
        <title>Diploid and tetraploid genomes of Acorus and the evolution of monocots.</title>
        <authorList>
            <person name="Ma L."/>
            <person name="Liu K.W."/>
            <person name="Li Z."/>
            <person name="Hsiao Y.Y."/>
            <person name="Qi Y."/>
            <person name="Fu T."/>
            <person name="Tang G.D."/>
            <person name="Zhang D."/>
            <person name="Sun W.H."/>
            <person name="Liu D.K."/>
            <person name="Li Y."/>
            <person name="Chen G.Z."/>
            <person name="Liu X.D."/>
            <person name="Liao X.Y."/>
            <person name="Jiang Y.T."/>
            <person name="Yu X."/>
            <person name="Hao Y."/>
            <person name="Huang J."/>
            <person name="Zhao X.W."/>
            <person name="Ke S."/>
            <person name="Chen Y.Y."/>
            <person name="Wu W.L."/>
            <person name="Hsu J.L."/>
            <person name="Lin Y.F."/>
            <person name="Huang M.D."/>
            <person name="Li C.Y."/>
            <person name="Huang L."/>
            <person name="Wang Z.W."/>
            <person name="Zhao X."/>
            <person name="Zhong W.Y."/>
            <person name="Peng D.H."/>
            <person name="Ahmad S."/>
            <person name="Lan S."/>
            <person name="Zhang J.S."/>
            <person name="Tsai W.C."/>
            <person name="Van de Peer Y."/>
            <person name="Liu Z.J."/>
        </authorList>
    </citation>
    <scope>NUCLEOTIDE SEQUENCE</scope>
    <source>
        <strain evidence="1">CP</strain>
    </source>
</reference>
<sequence>MATNLAPKNIDGSEEIEVLKRENELLMAQRKENEENEFKYGNDTGSADWAQRLQIAVDVVKEDVSCVMTRVMGSFGYLDPE</sequence>
<organism evidence="1 2">
    <name type="scientific">Acorus calamus</name>
    <name type="common">Sweet flag</name>
    <dbReference type="NCBI Taxonomy" id="4465"/>
    <lineage>
        <taxon>Eukaryota</taxon>
        <taxon>Viridiplantae</taxon>
        <taxon>Streptophyta</taxon>
        <taxon>Embryophyta</taxon>
        <taxon>Tracheophyta</taxon>
        <taxon>Spermatophyta</taxon>
        <taxon>Magnoliopsida</taxon>
        <taxon>Liliopsida</taxon>
        <taxon>Acoraceae</taxon>
        <taxon>Acorus</taxon>
    </lineage>
</organism>
<evidence type="ECO:0000313" key="1">
    <source>
        <dbReference type="EMBL" id="KAK1315164.1"/>
    </source>
</evidence>
<protein>
    <submittedName>
        <fullName evidence="1">Uncharacterized protein</fullName>
    </submittedName>
</protein>